<sequence>MPDGAKRRSSLFVYFWSGGKQSRKMVHMRVKSKALPKPITRPAVIPGLRDLRHIPHRYRRLLPLQVMQKYQCAVIGKEGKLLTVAVVAQPKVDLYGFIYRLTGCAPFFVLIDPFRMHLLLQRVERFERQRTRLVDPYSPYHPLRVRPLFSLLPCHLSK</sequence>
<accession>A0A326UE88</accession>
<dbReference type="AlphaFoldDB" id="A0A326UE88"/>
<gene>
    <name evidence="1" type="ORF">EI42_00331</name>
</gene>
<evidence type="ECO:0000313" key="2">
    <source>
        <dbReference type="Proteomes" id="UP000248806"/>
    </source>
</evidence>
<comment type="caution">
    <text evidence="1">The sequence shown here is derived from an EMBL/GenBank/DDBJ whole genome shotgun (WGS) entry which is preliminary data.</text>
</comment>
<evidence type="ECO:0008006" key="3">
    <source>
        <dbReference type="Google" id="ProtNLM"/>
    </source>
</evidence>
<dbReference type="Proteomes" id="UP000248806">
    <property type="component" value="Unassembled WGS sequence"/>
</dbReference>
<protein>
    <recommendedName>
        <fullName evidence="3">Type II secretion system (T2SS) protein E</fullName>
    </recommendedName>
</protein>
<dbReference type="EMBL" id="QKUF01000001">
    <property type="protein sequence ID" value="PZW36161.1"/>
    <property type="molecule type" value="Genomic_DNA"/>
</dbReference>
<keyword evidence="2" id="KW-1185">Reference proteome</keyword>
<reference evidence="1 2" key="1">
    <citation type="submission" date="2018-06" db="EMBL/GenBank/DDBJ databases">
        <title>Genomic Encyclopedia of Archaeal and Bacterial Type Strains, Phase II (KMG-II): from individual species to whole genera.</title>
        <authorList>
            <person name="Goeker M."/>
        </authorList>
    </citation>
    <scope>NUCLEOTIDE SEQUENCE [LARGE SCALE GENOMIC DNA]</scope>
    <source>
        <strain evidence="1 2">ATCC BAA-1881</strain>
    </source>
</reference>
<name>A0A326UE88_THEHA</name>
<organism evidence="1 2">
    <name type="scientific">Thermosporothrix hazakensis</name>
    <dbReference type="NCBI Taxonomy" id="644383"/>
    <lineage>
        <taxon>Bacteria</taxon>
        <taxon>Bacillati</taxon>
        <taxon>Chloroflexota</taxon>
        <taxon>Ktedonobacteria</taxon>
        <taxon>Ktedonobacterales</taxon>
        <taxon>Thermosporotrichaceae</taxon>
        <taxon>Thermosporothrix</taxon>
    </lineage>
</organism>
<proteinExistence type="predicted"/>
<evidence type="ECO:0000313" key="1">
    <source>
        <dbReference type="EMBL" id="PZW36161.1"/>
    </source>
</evidence>